<dbReference type="Proteomes" id="UP000661507">
    <property type="component" value="Unassembled WGS sequence"/>
</dbReference>
<dbReference type="AlphaFoldDB" id="A0A917KIB0"/>
<accession>A0A917KIB0</accession>
<dbReference type="EMBL" id="BMKW01000005">
    <property type="protein sequence ID" value="GGJ14010.1"/>
    <property type="molecule type" value="Genomic_DNA"/>
</dbReference>
<name>A0A917KIB0_9PROT</name>
<evidence type="ECO:0000313" key="1">
    <source>
        <dbReference type="EMBL" id="GGJ14010.1"/>
    </source>
</evidence>
<reference evidence="1" key="1">
    <citation type="journal article" date="2014" name="Int. J. Syst. Evol. Microbiol.">
        <title>Complete genome sequence of Corynebacterium casei LMG S-19264T (=DSM 44701T), isolated from a smear-ripened cheese.</title>
        <authorList>
            <consortium name="US DOE Joint Genome Institute (JGI-PGF)"/>
            <person name="Walter F."/>
            <person name="Albersmeier A."/>
            <person name="Kalinowski J."/>
            <person name="Ruckert C."/>
        </authorList>
    </citation>
    <scope>NUCLEOTIDE SEQUENCE</scope>
    <source>
        <strain evidence="1">CGMCC 1.3617</strain>
    </source>
</reference>
<keyword evidence="2" id="KW-1185">Reference proteome</keyword>
<dbReference type="RefSeq" id="WP_188967064.1">
    <property type="nucleotide sequence ID" value="NZ_BMKW01000005.1"/>
</dbReference>
<evidence type="ECO:0000313" key="2">
    <source>
        <dbReference type="Proteomes" id="UP000661507"/>
    </source>
</evidence>
<protein>
    <submittedName>
        <fullName evidence="1">Uncharacterized protein</fullName>
    </submittedName>
</protein>
<gene>
    <name evidence="1" type="ORF">GCM10011320_21580</name>
</gene>
<sequence>MRLTLLRDQPAEPATIAELQRRIEDLPLGLSAIGRFLLSMPGLTADHLLTWAEACDEAAGELTGLFRPSMDDGYGALAAILRDAAPRFPHPPRMPLSAEEADASILARRIFAAGLSTAGGS</sequence>
<comment type="caution">
    <text evidence="1">The sequence shown here is derived from an EMBL/GenBank/DDBJ whole genome shotgun (WGS) entry which is preliminary data.</text>
</comment>
<reference evidence="1" key="2">
    <citation type="submission" date="2020-09" db="EMBL/GenBank/DDBJ databases">
        <authorList>
            <person name="Sun Q."/>
            <person name="Zhou Y."/>
        </authorList>
    </citation>
    <scope>NUCLEOTIDE SEQUENCE</scope>
    <source>
        <strain evidence="1">CGMCC 1.3617</strain>
    </source>
</reference>
<organism evidence="1 2">
    <name type="scientific">Neoroseomonas lacus</name>
    <dbReference type="NCBI Taxonomy" id="287609"/>
    <lineage>
        <taxon>Bacteria</taxon>
        <taxon>Pseudomonadati</taxon>
        <taxon>Pseudomonadota</taxon>
        <taxon>Alphaproteobacteria</taxon>
        <taxon>Acetobacterales</taxon>
        <taxon>Acetobacteraceae</taxon>
        <taxon>Neoroseomonas</taxon>
    </lineage>
</organism>
<proteinExistence type="predicted"/>